<dbReference type="InterPro" id="IPR007829">
    <property type="entry name" value="TM2"/>
</dbReference>
<dbReference type="Proteomes" id="UP000287239">
    <property type="component" value="Unassembled WGS sequence"/>
</dbReference>
<evidence type="ECO:0000256" key="3">
    <source>
        <dbReference type="ARBA" id="ARBA00022989"/>
    </source>
</evidence>
<organism evidence="7 8">
    <name type="scientific">Vagococcus salmoninarum</name>
    <dbReference type="NCBI Taxonomy" id="2739"/>
    <lineage>
        <taxon>Bacteria</taxon>
        <taxon>Bacillati</taxon>
        <taxon>Bacillota</taxon>
        <taxon>Bacilli</taxon>
        <taxon>Lactobacillales</taxon>
        <taxon>Enterococcaceae</taxon>
        <taxon>Vagococcus</taxon>
    </lineage>
</organism>
<protein>
    <recommendedName>
        <fullName evidence="6">TM2 domain-containing protein</fullName>
    </recommendedName>
</protein>
<sequence>MSKIIKLEEEYVVIATQNESIVRARYEWLNFRPKVGDQVEVFEDGDELIVYQSTDSSTREDQININIVNENTQHQANYAYTQTGKFINKWLYILVALFLGGFGIHKFMVGQTGAGVMYLLFCWTGIPALIAFFSAIGAIFKAADINGNIII</sequence>
<dbReference type="EMBL" id="NGJU01000002">
    <property type="protein sequence ID" value="RST97410.1"/>
    <property type="molecule type" value="Genomic_DNA"/>
</dbReference>
<dbReference type="AlphaFoldDB" id="A0A429ZUJ4"/>
<dbReference type="RefSeq" id="WP_126778156.1">
    <property type="nucleotide sequence ID" value="NZ_CAUQJP010000110.1"/>
</dbReference>
<evidence type="ECO:0000256" key="5">
    <source>
        <dbReference type="SAM" id="Phobius"/>
    </source>
</evidence>
<evidence type="ECO:0000256" key="2">
    <source>
        <dbReference type="ARBA" id="ARBA00022692"/>
    </source>
</evidence>
<dbReference type="OrthoDB" id="9816361at2"/>
<feature type="domain" description="TM2" evidence="6">
    <location>
        <begin position="88"/>
        <end position="136"/>
    </location>
</feature>
<accession>A0A429ZUJ4</accession>
<keyword evidence="3 5" id="KW-1133">Transmembrane helix</keyword>
<dbReference type="Pfam" id="PF05154">
    <property type="entry name" value="TM2"/>
    <property type="match status" value="1"/>
</dbReference>
<evidence type="ECO:0000256" key="4">
    <source>
        <dbReference type="ARBA" id="ARBA00023136"/>
    </source>
</evidence>
<gene>
    <name evidence="7" type="ORF">CBF35_01710</name>
</gene>
<name>A0A429ZUJ4_9ENTE</name>
<evidence type="ECO:0000313" key="8">
    <source>
        <dbReference type="Proteomes" id="UP000287239"/>
    </source>
</evidence>
<feature type="transmembrane region" description="Helical" evidence="5">
    <location>
        <begin position="115"/>
        <end position="140"/>
    </location>
</feature>
<proteinExistence type="predicted"/>
<comment type="subcellular location">
    <subcellularLocation>
        <location evidence="1">Membrane</location>
        <topology evidence="1">Multi-pass membrane protein</topology>
    </subcellularLocation>
</comment>
<evidence type="ECO:0000256" key="1">
    <source>
        <dbReference type="ARBA" id="ARBA00004141"/>
    </source>
</evidence>
<keyword evidence="8" id="KW-1185">Reference proteome</keyword>
<dbReference type="GO" id="GO:0016020">
    <property type="term" value="C:membrane"/>
    <property type="evidence" value="ECO:0007669"/>
    <property type="project" value="UniProtKB-SubCell"/>
</dbReference>
<feature type="transmembrane region" description="Helical" evidence="5">
    <location>
        <begin position="90"/>
        <end position="109"/>
    </location>
</feature>
<dbReference type="GeneID" id="98567071"/>
<evidence type="ECO:0000313" key="7">
    <source>
        <dbReference type="EMBL" id="RST97410.1"/>
    </source>
</evidence>
<reference evidence="7 8" key="1">
    <citation type="submission" date="2017-05" db="EMBL/GenBank/DDBJ databases">
        <title>Vagococcus spp. assemblies.</title>
        <authorList>
            <person name="Gulvik C.A."/>
        </authorList>
    </citation>
    <scope>NUCLEOTIDE SEQUENCE [LARGE SCALE GENOMIC DNA]</scope>
    <source>
        <strain evidence="7 8">NCFB 2777</strain>
    </source>
</reference>
<evidence type="ECO:0000259" key="6">
    <source>
        <dbReference type="Pfam" id="PF05154"/>
    </source>
</evidence>
<keyword evidence="4 5" id="KW-0472">Membrane</keyword>
<keyword evidence="2 5" id="KW-0812">Transmembrane</keyword>
<comment type="caution">
    <text evidence="7">The sequence shown here is derived from an EMBL/GenBank/DDBJ whole genome shotgun (WGS) entry which is preliminary data.</text>
</comment>